<evidence type="ECO:0000313" key="10">
    <source>
        <dbReference type="EMBL" id="TGO04381.1"/>
    </source>
</evidence>
<keyword evidence="11" id="KW-1185">Reference proteome</keyword>
<proteinExistence type="predicted"/>
<dbReference type="PROSITE" id="PS00107">
    <property type="entry name" value="PROTEIN_KINASE_ATP"/>
    <property type="match status" value="1"/>
</dbReference>
<keyword evidence="6 7" id="KW-0067">ATP-binding</keyword>
<dbReference type="EC" id="2.7.11.1" evidence="1"/>
<sequence length="555" mass="58734">MSSRRPPATPPELPGYTHDRLLGSGGFSDVFLYRQSMPRRDVAVKVLRIVPGAEQVEFVDEANLMAHVSSHPAIVTVYHADVAADGRPFLVMEYCAGPNLSERYRSGRLGVAETLRIGVRLAGAIETAHRAGILHRDIKPANVLTNDYGWPALTDFGISVMGAGAAETETGMSIPWAAPEFFADDSPRGVQADIYSLAATLYTVLAGRSPFEIVGGNNAAFDLITRITREDAPPIGRQDVPQSLENVLRRAMDKRPARRFASALDLGRALQRVELDLHLAPTPIDVPDVRRVTGDQAPDGGGVVFGETQVRAVIDIDPDGAASGFGNPPGGAHDGWTPGEPFPGPPSAARPAGFAGVAGYSVTSPAAARADAPQPVRVPRRPDDPAVWDAPAAARRPAWERPPEQEKEVDPEGLPPAPRRSWVPVAVGGALVAVAVTALVLLNLNGDDGPGPSPTASETVEETGGAGGSGPTVVPRPEVQPGARTEDAADTVVFTWPEPADVPDAEFLYRILDGDEGFLPAPNPLTLTNRPDWTCIEVKTRTQDMRVSEAATACG</sequence>
<comment type="caution">
    <text evidence="10">The sequence shown here is derived from an EMBL/GenBank/DDBJ whole genome shotgun (WGS) entry which is preliminary data.</text>
</comment>
<dbReference type="InterPro" id="IPR017441">
    <property type="entry name" value="Protein_kinase_ATP_BS"/>
</dbReference>
<feature type="compositionally biased region" description="Low complexity" evidence="8">
    <location>
        <begin position="365"/>
        <end position="377"/>
    </location>
</feature>
<dbReference type="SUPFAM" id="SSF56112">
    <property type="entry name" value="Protein kinase-like (PK-like)"/>
    <property type="match status" value="1"/>
</dbReference>
<evidence type="ECO:0000259" key="9">
    <source>
        <dbReference type="PROSITE" id="PS50011"/>
    </source>
</evidence>
<evidence type="ECO:0000256" key="5">
    <source>
        <dbReference type="ARBA" id="ARBA00022777"/>
    </source>
</evidence>
<feature type="compositionally biased region" description="Low complexity" evidence="8">
    <location>
        <begin position="385"/>
        <end position="396"/>
    </location>
</feature>
<organism evidence="10 11">
    <name type="scientific">Serinibacter arcticus</name>
    <dbReference type="NCBI Taxonomy" id="1655435"/>
    <lineage>
        <taxon>Bacteria</taxon>
        <taxon>Bacillati</taxon>
        <taxon>Actinomycetota</taxon>
        <taxon>Actinomycetes</taxon>
        <taxon>Micrococcales</taxon>
        <taxon>Beutenbergiaceae</taxon>
        <taxon>Serinibacter</taxon>
    </lineage>
</organism>
<evidence type="ECO:0000313" key="11">
    <source>
        <dbReference type="Proteomes" id="UP000297318"/>
    </source>
</evidence>
<keyword evidence="4 7" id="KW-0547">Nucleotide-binding</keyword>
<feature type="region of interest" description="Disordered" evidence="8">
    <location>
        <begin position="324"/>
        <end position="350"/>
    </location>
</feature>
<feature type="compositionally biased region" description="Basic and acidic residues" evidence="8">
    <location>
        <begin position="397"/>
        <end position="410"/>
    </location>
</feature>
<evidence type="ECO:0000256" key="6">
    <source>
        <dbReference type="ARBA" id="ARBA00022840"/>
    </source>
</evidence>
<dbReference type="GO" id="GO:0004674">
    <property type="term" value="F:protein serine/threonine kinase activity"/>
    <property type="evidence" value="ECO:0007669"/>
    <property type="project" value="UniProtKB-KW"/>
</dbReference>
<evidence type="ECO:0000256" key="2">
    <source>
        <dbReference type="ARBA" id="ARBA00022527"/>
    </source>
</evidence>
<feature type="domain" description="Protein kinase" evidence="9">
    <location>
        <begin position="16"/>
        <end position="273"/>
    </location>
</feature>
<dbReference type="EMBL" id="RHPJ01000003">
    <property type="protein sequence ID" value="TGO04381.1"/>
    <property type="molecule type" value="Genomic_DNA"/>
</dbReference>
<dbReference type="AlphaFoldDB" id="A0A4Z1E417"/>
<dbReference type="InterPro" id="IPR011009">
    <property type="entry name" value="Kinase-like_dom_sf"/>
</dbReference>
<dbReference type="PANTHER" id="PTHR43289:SF6">
    <property type="entry name" value="SERINE_THREONINE-PROTEIN KINASE NEKL-3"/>
    <property type="match status" value="1"/>
</dbReference>
<feature type="region of interest" description="Disordered" evidence="8">
    <location>
        <begin position="365"/>
        <end position="418"/>
    </location>
</feature>
<evidence type="ECO:0000256" key="8">
    <source>
        <dbReference type="SAM" id="MobiDB-lite"/>
    </source>
</evidence>
<evidence type="ECO:0000256" key="3">
    <source>
        <dbReference type="ARBA" id="ARBA00022679"/>
    </source>
</evidence>
<evidence type="ECO:0000256" key="1">
    <source>
        <dbReference type="ARBA" id="ARBA00012513"/>
    </source>
</evidence>
<protein>
    <recommendedName>
        <fullName evidence="1">non-specific serine/threonine protein kinase</fullName>
        <ecNumber evidence="1">2.7.11.1</ecNumber>
    </recommendedName>
</protein>
<keyword evidence="5 10" id="KW-0418">Kinase</keyword>
<keyword evidence="3" id="KW-0808">Transferase</keyword>
<evidence type="ECO:0000256" key="7">
    <source>
        <dbReference type="PROSITE-ProRule" id="PRU10141"/>
    </source>
</evidence>
<dbReference type="PROSITE" id="PS00108">
    <property type="entry name" value="PROTEIN_KINASE_ST"/>
    <property type="match status" value="1"/>
</dbReference>
<dbReference type="SMART" id="SM00220">
    <property type="entry name" value="S_TKc"/>
    <property type="match status" value="1"/>
</dbReference>
<reference evidence="10 11" key="1">
    <citation type="submission" date="2018-11" db="EMBL/GenBank/DDBJ databases">
        <title>Complete genome sequencing of the Actinobacteria Serinibacter sp. K3-2.</title>
        <authorList>
            <person name="Rakitin A.L."/>
            <person name="Beletsky A.V."/>
            <person name="Mardanov A.V."/>
            <person name="Ravin N.V."/>
            <person name="Gromova A.S."/>
            <person name="Filippova S.N."/>
            <person name="Gal'Chenko V.F."/>
        </authorList>
    </citation>
    <scope>NUCLEOTIDE SEQUENCE [LARGE SCALE GENOMIC DNA]</scope>
    <source>
        <strain evidence="10 11">K3-2</strain>
    </source>
</reference>
<dbReference type="RefSeq" id="WP_199241586.1">
    <property type="nucleotide sequence ID" value="NZ_RHPJ01000003.1"/>
</dbReference>
<evidence type="ECO:0000256" key="4">
    <source>
        <dbReference type="ARBA" id="ARBA00022741"/>
    </source>
</evidence>
<dbReference type="Pfam" id="PF00069">
    <property type="entry name" value="Pkinase"/>
    <property type="match status" value="1"/>
</dbReference>
<name>A0A4Z1E417_9MICO</name>
<dbReference type="PROSITE" id="PS50011">
    <property type="entry name" value="PROTEIN_KINASE_DOM"/>
    <property type="match status" value="1"/>
</dbReference>
<dbReference type="CDD" id="cd14014">
    <property type="entry name" value="STKc_PknB_like"/>
    <property type="match status" value="1"/>
</dbReference>
<feature type="binding site" evidence="7">
    <location>
        <position position="45"/>
    </location>
    <ligand>
        <name>ATP</name>
        <dbReference type="ChEBI" id="CHEBI:30616"/>
    </ligand>
</feature>
<gene>
    <name evidence="10" type="ORF">SERN_1974</name>
</gene>
<dbReference type="Proteomes" id="UP000297318">
    <property type="component" value="Unassembled WGS sequence"/>
</dbReference>
<dbReference type="InterPro" id="IPR008271">
    <property type="entry name" value="Ser/Thr_kinase_AS"/>
</dbReference>
<dbReference type="InterPro" id="IPR000719">
    <property type="entry name" value="Prot_kinase_dom"/>
</dbReference>
<dbReference type="PANTHER" id="PTHR43289">
    <property type="entry name" value="MITOGEN-ACTIVATED PROTEIN KINASE KINASE KINASE 20-RELATED"/>
    <property type="match status" value="1"/>
</dbReference>
<feature type="region of interest" description="Disordered" evidence="8">
    <location>
        <begin position="446"/>
        <end position="487"/>
    </location>
</feature>
<accession>A0A4Z1E417</accession>
<keyword evidence="2 10" id="KW-0723">Serine/threonine-protein kinase</keyword>
<dbReference type="Gene3D" id="1.10.510.10">
    <property type="entry name" value="Transferase(Phosphotransferase) domain 1"/>
    <property type="match status" value="1"/>
</dbReference>
<dbReference type="GO" id="GO:0005524">
    <property type="term" value="F:ATP binding"/>
    <property type="evidence" value="ECO:0007669"/>
    <property type="project" value="UniProtKB-UniRule"/>
</dbReference>